<dbReference type="InterPro" id="IPR002048">
    <property type="entry name" value="EF_hand_dom"/>
</dbReference>
<dbReference type="AlphaFoldDB" id="A0A7S3GB67"/>
<dbReference type="PANTHER" id="PTHR23159">
    <property type="entry name" value="CENTROSOMAL PROTEIN 2"/>
    <property type="match status" value="1"/>
</dbReference>
<feature type="domain" description="EF-hand" evidence="2">
    <location>
        <begin position="12"/>
        <end position="47"/>
    </location>
</feature>
<feature type="region of interest" description="Disordered" evidence="1">
    <location>
        <begin position="545"/>
        <end position="564"/>
    </location>
</feature>
<dbReference type="PROSITE" id="PS00018">
    <property type="entry name" value="EF_HAND_1"/>
    <property type="match status" value="1"/>
</dbReference>
<dbReference type="EMBL" id="HBIB01035980">
    <property type="protein sequence ID" value="CAE0261045.1"/>
    <property type="molecule type" value="Transcribed_RNA"/>
</dbReference>
<dbReference type="Gene3D" id="1.10.418.10">
    <property type="entry name" value="Calponin-like domain"/>
    <property type="match status" value="1"/>
</dbReference>
<dbReference type="InterPro" id="IPR036872">
    <property type="entry name" value="CH_dom_sf"/>
</dbReference>
<evidence type="ECO:0000313" key="3">
    <source>
        <dbReference type="EMBL" id="CAE0261045.1"/>
    </source>
</evidence>
<dbReference type="InterPro" id="IPR018247">
    <property type="entry name" value="EF_Hand_1_Ca_BS"/>
</dbReference>
<dbReference type="GO" id="GO:0005509">
    <property type="term" value="F:calcium ion binding"/>
    <property type="evidence" value="ECO:0007669"/>
    <property type="project" value="InterPro"/>
</dbReference>
<dbReference type="PROSITE" id="PS50222">
    <property type="entry name" value="EF_HAND_2"/>
    <property type="match status" value="1"/>
</dbReference>
<proteinExistence type="predicted"/>
<accession>A0A7S3GB67</accession>
<dbReference type="PANTHER" id="PTHR23159:SF31">
    <property type="entry name" value="CENTROSOME-ASSOCIATED PROTEIN CEP250 ISOFORM X1"/>
    <property type="match status" value="1"/>
</dbReference>
<dbReference type="EMBL" id="HBIB01035985">
    <property type="protein sequence ID" value="CAE0261050.1"/>
    <property type="molecule type" value="Transcribed_RNA"/>
</dbReference>
<dbReference type="Gene3D" id="1.10.287.1490">
    <property type="match status" value="1"/>
</dbReference>
<gene>
    <name evidence="3" type="ORF">PBIL07802_LOCUS23334</name>
    <name evidence="4" type="ORF">PBIL07802_LOCUS23339</name>
</gene>
<feature type="compositionally biased region" description="Basic and acidic residues" evidence="1">
    <location>
        <begin position="550"/>
        <end position="564"/>
    </location>
</feature>
<evidence type="ECO:0000259" key="2">
    <source>
        <dbReference type="PROSITE" id="PS50222"/>
    </source>
</evidence>
<sequence>MDNKSPDGHGHQRRRFLRDLFSIADLDRDGLVSLDDVDSALKQSGFTLSNFPLFRQKWVSWASHREGEDAAGGTMQLSYPLFLNTAGDYLLQREAWERSSAVEEKQRTAAKPYAQPSISSPTRLMNFRLLQFGQWLHALNIWQPTEDASKVEDAWNDVERVAALLCNDCRDGLLYCYLLECLHPEIQFQGPKRIVSLVFHERPRTEFQRKQNLRTALYTLKRFSGRLFRESDLGPLEEGRSEAVLAILDDVVKTFLLPALKSRRKFLLEWLQACLIQADSPFSSEVVNGTAPVRQLYREIADGSKLRYVLRFHGLAFHGHQGDDDVSIIFSAMKRAGVPLFWTQESWRAILESISERQYDERCLSPQSPGTHAFLLLQLQGLHALLPKESLIAQPVAHAAEDGRNISMNKGETDRTSRKNAQSQTIEQKWMRKSEREKEVEVRALRATALQARRGIVKAKGLSHNLLNQIDKLKQQKQDLKKSRRLFNRTERAVTEIQQRIDQYEEEAATLDALLENLEDSVQDHDDELRRIVLRLKEIRLSVEESEQTAESRQKNLREAEATEAAARARTDALDKENIAIEDDISTIKGRLSSLREELKNLRVLREERASVQSELSQVQEEVAESLGLVDSVEASPSNLTAELTRMKSELQSLKAKVEEKELERKQISKELGTYRK</sequence>
<protein>
    <recommendedName>
        <fullName evidence="2">EF-hand domain-containing protein</fullName>
    </recommendedName>
</protein>
<organism evidence="4">
    <name type="scientific">Palpitomonas bilix</name>
    <dbReference type="NCBI Taxonomy" id="652834"/>
    <lineage>
        <taxon>Eukaryota</taxon>
        <taxon>Eukaryota incertae sedis</taxon>
    </lineage>
</organism>
<evidence type="ECO:0000256" key="1">
    <source>
        <dbReference type="SAM" id="MobiDB-lite"/>
    </source>
</evidence>
<reference evidence="4" key="1">
    <citation type="submission" date="2021-01" db="EMBL/GenBank/DDBJ databases">
        <authorList>
            <person name="Corre E."/>
            <person name="Pelletier E."/>
            <person name="Niang G."/>
            <person name="Scheremetjew M."/>
            <person name="Finn R."/>
            <person name="Kale V."/>
            <person name="Holt S."/>
            <person name="Cochrane G."/>
            <person name="Meng A."/>
            <person name="Brown T."/>
            <person name="Cohen L."/>
        </authorList>
    </citation>
    <scope>NUCLEOTIDE SEQUENCE</scope>
    <source>
        <strain evidence="4">NIES-2562</strain>
    </source>
</reference>
<dbReference type="SUPFAM" id="SSF47576">
    <property type="entry name" value="Calponin-homology domain, CH-domain"/>
    <property type="match status" value="1"/>
</dbReference>
<feature type="region of interest" description="Disordered" evidence="1">
    <location>
        <begin position="402"/>
        <end position="432"/>
    </location>
</feature>
<name>A0A7S3GB67_9EUKA</name>
<evidence type="ECO:0000313" key="4">
    <source>
        <dbReference type="EMBL" id="CAE0261050.1"/>
    </source>
</evidence>